<evidence type="ECO:0000313" key="1">
    <source>
        <dbReference type="EMBL" id="BAI81861.1"/>
    </source>
</evidence>
<evidence type="ECO:0000313" key="2">
    <source>
        <dbReference type="Proteomes" id="UP000001520"/>
    </source>
</evidence>
<keyword evidence="1" id="KW-0614">Plasmid</keyword>
<dbReference type="HOGENOM" id="CLU_518486_0_0_0"/>
<dbReference type="RefSeq" id="WP_013009073.1">
    <property type="nucleotide sequence ID" value="NC_013940.1"/>
</dbReference>
<dbReference type="EMBL" id="AP011530">
    <property type="protein sequence ID" value="BAI81861.1"/>
    <property type="molecule type" value="Genomic_DNA"/>
</dbReference>
<keyword evidence="2" id="KW-1185">Reference proteome</keyword>
<protein>
    <submittedName>
        <fullName evidence="1">Uncharacterized protein</fullName>
    </submittedName>
</protein>
<gene>
    <name evidence="1" type="ordered locus">DEFDS_P241</name>
</gene>
<dbReference type="KEGG" id="ddf:DEFDS_P241"/>
<proteinExistence type="predicted"/>
<dbReference type="Proteomes" id="UP000001520">
    <property type="component" value="Plasmid megaplasmid pDF308"/>
</dbReference>
<name>D3PF69_DEFDS</name>
<accession>D3PF69</accession>
<geneLocation type="plasmid" evidence="1 2">
    <name>megaplasmid pDF308</name>
</geneLocation>
<organism evidence="1 2">
    <name type="scientific">Deferribacter desulfuricans (strain DSM 14783 / JCM 11476 / NBRC 101012 / SSM1)</name>
    <dbReference type="NCBI Taxonomy" id="639282"/>
    <lineage>
        <taxon>Bacteria</taxon>
        <taxon>Pseudomonadati</taxon>
        <taxon>Deferribacterota</taxon>
        <taxon>Deferribacteres</taxon>
        <taxon>Deferribacterales</taxon>
        <taxon>Deferribacteraceae</taxon>
        <taxon>Deferribacter</taxon>
    </lineage>
</organism>
<sequence>MRYNKNIKFITFIILCIFILSQLSYASGFQDFVVKSQSKKTLGIGGKATANSVSKDFMDAGGSTSIGIKTDCNQIKLDFDFNGFFKDIINELKDLLNDQNLKNILIVNAILDLVSYSYATQKCSTKLPKDITLGPIINKAIADTKQCVSNEIGDLLDFKNKSQGGAWWNPSGSCKHPPCLEPWRVREKEGSVKPQKSVSAGYCNYSKLKQLLGEDFMKCVHKEQKATLEMIIKMLNWKAGFNLKQTFKLQEECKLSAEQKELDLVMLYKKAKEEGDITLATWRLPSGKVFRMEDDKITIELADDYLPTKDREEVYNQVIDNFGDYVDSLVYEEASLKTYGDKELLQSEIDFLTEKLAVYLDTILLADNTIKSIVTKCKLNLETILDDAMTLQKQSSDYFSKDLNSIVDFIKYKDLLNVLFYGTYKVCKDYILTYNSKLAEHINNLTEFINGKSYKVNTDIMKNELKKFNTAIKELNKMLSVDMKNSFVKYNSIRNKLNKLSGDALSTIEIKYNIGMVKDILAVKH</sequence>
<dbReference type="AlphaFoldDB" id="D3PF69"/>
<reference evidence="1 2" key="1">
    <citation type="journal article" date="2010" name="DNA Res.">
        <title>Bacterial lifestyle in a deep-sea hydrothermal vent chimney revealed by the genome sequence of the thermophilic bacterium Deferribacter desulfuricans SSM1.</title>
        <authorList>
            <person name="Takaki Y."/>
            <person name="Shimamura S."/>
            <person name="Nakagawa S."/>
            <person name="Fukuhara Y."/>
            <person name="Horikawa H."/>
            <person name="Ankai A."/>
            <person name="Harada T."/>
            <person name="Hosoyama A."/>
            <person name="Oguchi A."/>
            <person name="Fukui S."/>
            <person name="Fujita N."/>
            <person name="Takami H."/>
            <person name="Takai K."/>
        </authorList>
    </citation>
    <scope>NUCLEOTIDE SEQUENCE [LARGE SCALE GENOMIC DNA]</scope>
    <source>
        <strain evidence="2">DSM 14783 / JCM 11476 / NBRC 101012 / SSM1</strain>
        <plasmid evidence="2">Plasmid megaplasmid pDF308</plasmid>
    </source>
</reference>